<evidence type="ECO:0000256" key="3">
    <source>
        <dbReference type="PROSITE-ProRule" id="PRU00708"/>
    </source>
</evidence>
<dbReference type="InterPro" id="IPR011990">
    <property type="entry name" value="TPR-like_helical_dom_sf"/>
</dbReference>
<dbReference type="EMBL" id="VEPZ02000194">
    <property type="protein sequence ID" value="KAE8731533.1"/>
    <property type="molecule type" value="Genomic_DNA"/>
</dbReference>
<dbReference type="PROSITE" id="PS51375">
    <property type="entry name" value="PPR"/>
    <property type="match status" value="2"/>
</dbReference>
<keyword evidence="5" id="KW-1185">Reference proteome</keyword>
<dbReference type="Pfam" id="PF13041">
    <property type="entry name" value="PPR_2"/>
    <property type="match status" value="2"/>
</dbReference>
<proteinExistence type="inferred from homology"/>
<evidence type="ECO:0000313" key="5">
    <source>
        <dbReference type="Proteomes" id="UP000436088"/>
    </source>
</evidence>
<dbReference type="Proteomes" id="UP000436088">
    <property type="component" value="Unassembled WGS sequence"/>
</dbReference>
<evidence type="ECO:0000256" key="1">
    <source>
        <dbReference type="ARBA" id="ARBA00007626"/>
    </source>
</evidence>
<organism evidence="4 5">
    <name type="scientific">Hibiscus syriacus</name>
    <name type="common">Rose of Sharon</name>
    <dbReference type="NCBI Taxonomy" id="106335"/>
    <lineage>
        <taxon>Eukaryota</taxon>
        <taxon>Viridiplantae</taxon>
        <taxon>Streptophyta</taxon>
        <taxon>Embryophyta</taxon>
        <taxon>Tracheophyta</taxon>
        <taxon>Spermatophyta</taxon>
        <taxon>Magnoliopsida</taxon>
        <taxon>eudicotyledons</taxon>
        <taxon>Gunneridae</taxon>
        <taxon>Pentapetalae</taxon>
        <taxon>rosids</taxon>
        <taxon>malvids</taxon>
        <taxon>Malvales</taxon>
        <taxon>Malvaceae</taxon>
        <taxon>Malvoideae</taxon>
        <taxon>Hibiscus</taxon>
    </lineage>
</organism>
<sequence length="238" mass="26354">MQQLKERLPKSPTVSLSSLFIQNPSHISSPNAKRAPLLVHPNIESHIKHQCRSGKINLNDALSYFEKLIKVKPSPSIDTFNHVLVSVLKLSRDSSVISLRTDIGFCVLGDILKRGFEPDHATVGRLSRGLCAEGKALETVQVFDKMREGGGFQGDVFTYGILISGLCSIRERSSALKLYRKMTKRNCEGDLLIYSTIIGSLCKDKLVDEGLDLFLEMVSKGITPDVVVYGSWLMDCVV</sequence>
<evidence type="ECO:0000256" key="2">
    <source>
        <dbReference type="ARBA" id="ARBA00022737"/>
    </source>
</evidence>
<comment type="similarity">
    <text evidence="1">Belongs to the PPR family. P subfamily.</text>
</comment>
<accession>A0A6A3CQQ5</accession>
<dbReference type="PANTHER" id="PTHR47941">
    <property type="entry name" value="PENTATRICOPEPTIDE REPEAT-CONTAINING PROTEIN 3, MITOCHONDRIAL"/>
    <property type="match status" value="1"/>
</dbReference>
<gene>
    <name evidence="4" type="ORF">F3Y22_tig00002799pilonHSYRG00086</name>
</gene>
<dbReference type="AlphaFoldDB" id="A0A6A3CQQ5"/>
<feature type="repeat" description="PPR" evidence="3">
    <location>
        <begin position="155"/>
        <end position="189"/>
    </location>
</feature>
<comment type="caution">
    <text evidence="4">The sequence shown here is derived from an EMBL/GenBank/DDBJ whole genome shotgun (WGS) entry which is preliminary data.</text>
</comment>
<keyword evidence="2" id="KW-0677">Repeat</keyword>
<protein>
    <submittedName>
        <fullName evidence="4">CwfJ-like family protein, putative isoform 1</fullName>
    </submittedName>
</protein>
<dbReference type="Gene3D" id="1.25.40.10">
    <property type="entry name" value="Tetratricopeptide repeat domain"/>
    <property type="match status" value="2"/>
</dbReference>
<dbReference type="NCBIfam" id="TIGR00756">
    <property type="entry name" value="PPR"/>
    <property type="match status" value="2"/>
</dbReference>
<reference evidence="4" key="1">
    <citation type="submission" date="2019-09" db="EMBL/GenBank/DDBJ databases">
        <title>Draft genome information of white flower Hibiscus syriacus.</title>
        <authorList>
            <person name="Kim Y.-M."/>
        </authorList>
    </citation>
    <scope>NUCLEOTIDE SEQUENCE [LARGE SCALE GENOMIC DNA]</scope>
    <source>
        <strain evidence="4">YM2019G1</strain>
    </source>
</reference>
<dbReference type="InterPro" id="IPR002885">
    <property type="entry name" value="PPR_rpt"/>
</dbReference>
<evidence type="ECO:0000313" key="4">
    <source>
        <dbReference type="EMBL" id="KAE8731533.1"/>
    </source>
</evidence>
<feature type="repeat" description="PPR" evidence="3">
    <location>
        <begin position="190"/>
        <end position="224"/>
    </location>
</feature>
<name>A0A6A3CQQ5_HIBSY</name>